<dbReference type="RefSeq" id="XP_021819776.1">
    <property type="nucleotide sequence ID" value="XM_021964084.1"/>
</dbReference>
<sequence length="107" mass="11919">MDVKNFTLAHVRSHLQIYRTVFTANRAGAFSGQSDVHENASSGDATEDIIFYLQNPRSGDQLSSAQTIHVQDNKDSLGNFFKIRRFPLARTSTNHGYCLAATHSYPS</sequence>
<name>A0A6P5T0Q4_PRUAV</name>
<reference evidence="3 4" key="1">
    <citation type="submission" date="2025-04" db="UniProtKB">
        <authorList>
            <consortium name="RefSeq"/>
        </authorList>
    </citation>
    <scope>IDENTIFICATION</scope>
</reference>
<accession>A0A6P5T0Q4</accession>
<dbReference type="AlphaFoldDB" id="A0A6P5T0Q4"/>
<protein>
    <submittedName>
        <fullName evidence="3 4">Probable transcription factor KAN2 isoform X4</fullName>
    </submittedName>
</protein>
<evidence type="ECO:0000313" key="4">
    <source>
        <dbReference type="RefSeq" id="XP_021819777.1"/>
    </source>
</evidence>
<keyword evidence="2" id="KW-1185">Reference proteome</keyword>
<dbReference type="PANTHER" id="PTHR31496:SF48">
    <property type="entry name" value="TRANSCRIPTION FACTOR KAN2-RELATED"/>
    <property type="match status" value="1"/>
</dbReference>
<comment type="subcellular location">
    <subcellularLocation>
        <location evidence="1">Nucleus</location>
    </subcellularLocation>
</comment>
<dbReference type="GeneID" id="110761587"/>
<dbReference type="GO" id="GO:0000976">
    <property type="term" value="F:transcription cis-regulatory region binding"/>
    <property type="evidence" value="ECO:0007669"/>
    <property type="project" value="InterPro"/>
</dbReference>
<proteinExistence type="predicted"/>
<dbReference type="GO" id="GO:0006355">
    <property type="term" value="P:regulation of DNA-templated transcription"/>
    <property type="evidence" value="ECO:0007669"/>
    <property type="project" value="InterPro"/>
</dbReference>
<evidence type="ECO:0000256" key="1">
    <source>
        <dbReference type="ARBA" id="ARBA00004123"/>
    </source>
</evidence>
<gene>
    <name evidence="3 4" type="primary">LOC110761587</name>
</gene>
<evidence type="ECO:0000313" key="2">
    <source>
        <dbReference type="Proteomes" id="UP000515124"/>
    </source>
</evidence>
<dbReference type="InterPro" id="IPR044847">
    <property type="entry name" value="KAN_fam"/>
</dbReference>
<dbReference type="PANTHER" id="PTHR31496">
    <property type="entry name" value="TRANSCRIPTION FACTOR KAN2-RELATED"/>
    <property type="match status" value="1"/>
</dbReference>
<evidence type="ECO:0000313" key="3">
    <source>
        <dbReference type="RefSeq" id="XP_021819776.1"/>
    </source>
</evidence>
<dbReference type="GO" id="GO:0010158">
    <property type="term" value="P:abaxial cell fate specification"/>
    <property type="evidence" value="ECO:0007669"/>
    <property type="project" value="InterPro"/>
</dbReference>
<dbReference type="GO" id="GO:0005634">
    <property type="term" value="C:nucleus"/>
    <property type="evidence" value="ECO:0007669"/>
    <property type="project" value="UniProtKB-SubCell"/>
</dbReference>
<organism evidence="2 3">
    <name type="scientific">Prunus avium</name>
    <name type="common">Cherry</name>
    <name type="synonym">Cerasus avium</name>
    <dbReference type="NCBI Taxonomy" id="42229"/>
    <lineage>
        <taxon>Eukaryota</taxon>
        <taxon>Viridiplantae</taxon>
        <taxon>Streptophyta</taxon>
        <taxon>Embryophyta</taxon>
        <taxon>Tracheophyta</taxon>
        <taxon>Spermatophyta</taxon>
        <taxon>Magnoliopsida</taxon>
        <taxon>eudicotyledons</taxon>
        <taxon>Gunneridae</taxon>
        <taxon>Pentapetalae</taxon>
        <taxon>rosids</taxon>
        <taxon>fabids</taxon>
        <taxon>Rosales</taxon>
        <taxon>Rosaceae</taxon>
        <taxon>Amygdaloideae</taxon>
        <taxon>Amygdaleae</taxon>
        <taxon>Prunus</taxon>
    </lineage>
</organism>
<dbReference type="Proteomes" id="UP000515124">
    <property type="component" value="Unplaced"/>
</dbReference>
<dbReference type="RefSeq" id="XP_021819777.1">
    <property type="nucleotide sequence ID" value="XM_021964085.1"/>
</dbReference>